<comment type="caution">
    <text evidence="1">The sequence shown here is derived from an EMBL/GenBank/DDBJ whole genome shotgun (WGS) entry which is preliminary data.</text>
</comment>
<proteinExistence type="predicted"/>
<keyword evidence="2" id="KW-1185">Reference proteome</keyword>
<name>A0A433D573_9FUNG</name>
<accession>A0A433D573</accession>
<organism evidence="1 2">
    <name type="scientific">Jimgerdemannia flammicorona</name>
    <dbReference type="NCBI Taxonomy" id="994334"/>
    <lineage>
        <taxon>Eukaryota</taxon>
        <taxon>Fungi</taxon>
        <taxon>Fungi incertae sedis</taxon>
        <taxon>Mucoromycota</taxon>
        <taxon>Mucoromycotina</taxon>
        <taxon>Endogonomycetes</taxon>
        <taxon>Endogonales</taxon>
        <taxon>Endogonaceae</taxon>
        <taxon>Jimgerdemannia</taxon>
    </lineage>
</organism>
<protein>
    <submittedName>
        <fullName evidence="1">Uncharacterized protein</fullName>
    </submittedName>
</protein>
<reference evidence="1 2" key="1">
    <citation type="journal article" date="2018" name="New Phytol.">
        <title>Phylogenomics of Endogonaceae and evolution of mycorrhizas within Mucoromycota.</title>
        <authorList>
            <person name="Chang Y."/>
            <person name="Desiro A."/>
            <person name="Na H."/>
            <person name="Sandor L."/>
            <person name="Lipzen A."/>
            <person name="Clum A."/>
            <person name="Barry K."/>
            <person name="Grigoriev I.V."/>
            <person name="Martin F.M."/>
            <person name="Stajich J.E."/>
            <person name="Smith M.E."/>
            <person name="Bonito G."/>
            <person name="Spatafora J.W."/>
        </authorList>
    </citation>
    <scope>NUCLEOTIDE SEQUENCE [LARGE SCALE GENOMIC DNA]</scope>
    <source>
        <strain evidence="1 2">GMNB39</strain>
    </source>
</reference>
<dbReference type="EMBL" id="RBNI01006482">
    <property type="protein sequence ID" value="RUP45997.1"/>
    <property type="molecule type" value="Genomic_DNA"/>
</dbReference>
<sequence length="240" mass="27009">MDENQYIITNAVLLAEISSLLRNASAECLDIFVNGCAGIPALSPCKTLEMNTLSGFYIPLSPDCFLGGTRNMTFVWTFLLGEIPILNSETNPLGFTPLPKRKDELKVQLQARKSINQLIRSKRGPTEAVSLRMPVCVRNIGFASPDVVHFAERTTLSGDLVEPYIMDLEYDGLYRSWSFLTTRLVIDKTTIPLPESNFRHFVALEVNTRRVFFVFMFANFHLGFRGKNVAIVEAAPLHFK</sequence>
<gene>
    <name evidence="1" type="ORF">BC936DRAFT_147474</name>
</gene>
<evidence type="ECO:0000313" key="2">
    <source>
        <dbReference type="Proteomes" id="UP000268093"/>
    </source>
</evidence>
<dbReference type="AlphaFoldDB" id="A0A433D573"/>
<dbReference type="Proteomes" id="UP000268093">
    <property type="component" value="Unassembled WGS sequence"/>
</dbReference>
<evidence type="ECO:0000313" key="1">
    <source>
        <dbReference type="EMBL" id="RUP45997.1"/>
    </source>
</evidence>